<sequence>MLLLSFSSMLVFILLHFTNTHATIWDVKACYPQVNRTSVYIIFNKGQKKAIAASKDPRCFETTFKLGIAEKPRYIQLPHPMVYEAFVQNHYLQEMYVAKCQANCSTAHPELKKWVHWNMAVIHSKLYDNYDESFEIKPYGKNFIKFRANSKTTNVSFFLPMEMNTKSRIELLTTKKFWLDKTIKLKNMETSKIYSCSYLLKQSNPYHECSLRNDLEWKIELSSLSKLIKNIEEIKIFVGVTGSGTNSSQSLTFKKLAYLPTFSAFTNIGKIGIGEAEIYFKDSSKSFDISKIVLTKILTEEEYGCVSIHKTIPAKYSCKLQKSKNWLLKVISPEEHERNFDVEIIQDTLSSFMRNLQWNYVFPYGNTYIKYFNLKTYEKNEIMKLKFHFLDKFLRINEISLISNYSEYKFKTNVERKFQNYLVTEYTRITKEKILGNETNLSIKIVIGLFAVLTSFLIIIIIILCIRYNILKNKSSKDYMPTHQACQVNQVNQADQVDEINQADQVDEINQDYEVYETLPEENIRCAVQNSDSVYDKQIGLELSSRQQNPEGPYENENPGSAYYIIGNR</sequence>
<name>A0A0L8ID42_OCTBM</name>
<reference evidence="3" key="1">
    <citation type="submission" date="2015-07" db="EMBL/GenBank/DDBJ databases">
        <title>MeaNS - Measles Nucleotide Surveillance Program.</title>
        <authorList>
            <person name="Tran T."/>
            <person name="Druce J."/>
        </authorList>
    </citation>
    <scope>NUCLEOTIDE SEQUENCE</scope>
    <source>
        <strain evidence="3">UCB-OBI-ISO-001</strain>
        <tissue evidence="3">Gonad</tissue>
    </source>
</reference>
<keyword evidence="1" id="KW-1133">Transmembrane helix</keyword>
<organism evidence="3">
    <name type="scientific">Octopus bimaculoides</name>
    <name type="common">California two-spotted octopus</name>
    <dbReference type="NCBI Taxonomy" id="37653"/>
    <lineage>
        <taxon>Eukaryota</taxon>
        <taxon>Metazoa</taxon>
        <taxon>Spiralia</taxon>
        <taxon>Lophotrochozoa</taxon>
        <taxon>Mollusca</taxon>
        <taxon>Cephalopoda</taxon>
        <taxon>Coleoidea</taxon>
        <taxon>Octopodiformes</taxon>
        <taxon>Octopoda</taxon>
        <taxon>Incirrata</taxon>
        <taxon>Octopodidae</taxon>
        <taxon>Octopus</taxon>
    </lineage>
</organism>
<proteinExistence type="predicted"/>
<dbReference type="AlphaFoldDB" id="A0A0L8ID42"/>
<dbReference type="OrthoDB" id="10341245at2759"/>
<protein>
    <submittedName>
        <fullName evidence="3">Uncharacterized protein</fullName>
    </submittedName>
</protein>
<evidence type="ECO:0000313" key="3">
    <source>
        <dbReference type="EMBL" id="KOF99377.1"/>
    </source>
</evidence>
<keyword evidence="1" id="KW-0812">Transmembrane</keyword>
<evidence type="ECO:0000256" key="1">
    <source>
        <dbReference type="SAM" id="Phobius"/>
    </source>
</evidence>
<dbReference type="KEGG" id="obi:106873066"/>
<feature type="chain" id="PRO_5005584302" evidence="2">
    <location>
        <begin position="23"/>
        <end position="569"/>
    </location>
</feature>
<keyword evidence="1" id="KW-0472">Membrane</keyword>
<evidence type="ECO:0000256" key="2">
    <source>
        <dbReference type="SAM" id="SignalP"/>
    </source>
</evidence>
<feature type="transmembrane region" description="Helical" evidence="1">
    <location>
        <begin position="445"/>
        <end position="470"/>
    </location>
</feature>
<dbReference type="EMBL" id="KQ415968">
    <property type="protein sequence ID" value="KOF99377.1"/>
    <property type="molecule type" value="Genomic_DNA"/>
</dbReference>
<accession>A0A0L8ID42</accession>
<gene>
    <name evidence="3" type="ORF">OCBIM_22016684mg</name>
</gene>
<keyword evidence="2" id="KW-0732">Signal</keyword>
<feature type="signal peptide" evidence="2">
    <location>
        <begin position="1"/>
        <end position="22"/>
    </location>
</feature>